<dbReference type="AlphaFoldDB" id="A0AAX6IH83"/>
<accession>A0AAX6IH83</accession>
<reference evidence="1" key="1">
    <citation type="journal article" date="2023" name="GigaByte">
        <title>Genome assembly of the bearded iris, Iris pallida Lam.</title>
        <authorList>
            <person name="Bruccoleri R.E."/>
            <person name="Oakeley E.J."/>
            <person name="Faust A.M.E."/>
            <person name="Altorfer M."/>
            <person name="Dessus-Babus S."/>
            <person name="Burckhardt D."/>
            <person name="Oertli M."/>
            <person name="Naumann U."/>
            <person name="Petersen F."/>
            <person name="Wong J."/>
        </authorList>
    </citation>
    <scope>NUCLEOTIDE SEQUENCE</scope>
    <source>
        <strain evidence="1">GSM-AAB239-AS_SAM_17_03QT</strain>
    </source>
</reference>
<organism evidence="1 2">
    <name type="scientific">Iris pallida</name>
    <name type="common">Sweet iris</name>
    <dbReference type="NCBI Taxonomy" id="29817"/>
    <lineage>
        <taxon>Eukaryota</taxon>
        <taxon>Viridiplantae</taxon>
        <taxon>Streptophyta</taxon>
        <taxon>Embryophyta</taxon>
        <taxon>Tracheophyta</taxon>
        <taxon>Spermatophyta</taxon>
        <taxon>Magnoliopsida</taxon>
        <taxon>Liliopsida</taxon>
        <taxon>Asparagales</taxon>
        <taxon>Iridaceae</taxon>
        <taxon>Iridoideae</taxon>
        <taxon>Irideae</taxon>
        <taxon>Iris</taxon>
    </lineage>
</organism>
<reference evidence="1" key="2">
    <citation type="submission" date="2023-04" db="EMBL/GenBank/DDBJ databases">
        <authorList>
            <person name="Bruccoleri R.E."/>
            <person name="Oakeley E.J."/>
            <person name="Faust A.-M."/>
            <person name="Dessus-Babus S."/>
            <person name="Altorfer M."/>
            <person name="Burckhardt D."/>
            <person name="Oertli M."/>
            <person name="Naumann U."/>
            <person name="Petersen F."/>
            <person name="Wong J."/>
        </authorList>
    </citation>
    <scope>NUCLEOTIDE SEQUENCE</scope>
    <source>
        <strain evidence="1">GSM-AAB239-AS_SAM_17_03QT</strain>
        <tissue evidence="1">Leaf</tissue>
    </source>
</reference>
<evidence type="ECO:0000313" key="1">
    <source>
        <dbReference type="EMBL" id="KAJ6851725.1"/>
    </source>
</evidence>
<gene>
    <name evidence="1" type="ORF">M6B38_258475</name>
</gene>
<dbReference type="EMBL" id="JANAVB010002198">
    <property type="protein sequence ID" value="KAJ6851725.1"/>
    <property type="molecule type" value="Genomic_DNA"/>
</dbReference>
<dbReference type="Proteomes" id="UP001140949">
    <property type="component" value="Unassembled WGS sequence"/>
</dbReference>
<protein>
    <submittedName>
        <fullName evidence="1">Uncharacterized protein</fullName>
    </submittedName>
</protein>
<keyword evidence="2" id="KW-1185">Reference proteome</keyword>
<sequence length="73" mass="8270">MQETPAGAKLPSNVLRRGANSGALERCKKLKHPIQDIMYQNIAMNHYIPSCTPLGTPFMFQRERELERLVNSA</sequence>
<comment type="caution">
    <text evidence="1">The sequence shown here is derived from an EMBL/GenBank/DDBJ whole genome shotgun (WGS) entry which is preliminary data.</text>
</comment>
<evidence type="ECO:0000313" key="2">
    <source>
        <dbReference type="Proteomes" id="UP001140949"/>
    </source>
</evidence>
<name>A0AAX6IH83_IRIPA</name>
<proteinExistence type="predicted"/>